<dbReference type="AlphaFoldDB" id="A0A1R3L266"/>
<organism evidence="1 2">
    <name type="scientific">Corchorus olitorius</name>
    <dbReference type="NCBI Taxonomy" id="93759"/>
    <lineage>
        <taxon>Eukaryota</taxon>
        <taxon>Viridiplantae</taxon>
        <taxon>Streptophyta</taxon>
        <taxon>Embryophyta</taxon>
        <taxon>Tracheophyta</taxon>
        <taxon>Spermatophyta</taxon>
        <taxon>Magnoliopsida</taxon>
        <taxon>eudicotyledons</taxon>
        <taxon>Gunneridae</taxon>
        <taxon>Pentapetalae</taxon>
        <taxon>rosids</taxon>
        <taxon>malvids</taxon>
        <taxon>Malvales</taxon>
        <taxon>Malvaceae</taxon>
        <taxon>Grewioideae</taxon>
        <taxon>Apeibeae</taxon>
        <taxon>Corchorus</taxon>
    </lineage>
</organism>
<accession>A0A1R3L266</accession>
<feature type="non-terminal residue" evidence="1">
    <location>
        <position position="104"/>
    </location>
</feature>
<name>A0A1R3L266_9ROSI</name>
<dbReference type="Proteomes" id="UP000187203">
    <property type="component" value="Unassembled WGS sequence"/>
</dbReference>
<evidence type="ECO:0000313" key="2">
    <source>
        <dbReference type="Proteomes" id="UP000187203"/>
    </source>
</evidence>
<proteinExistence type="predicted"/>
<keyword evidence="2" id="KW-1185">Reference proteome</keyword>
<comment type="caution">
    <text evidence="1">The sequence shown here is derived from an EMBL/GenBank/DDBJ whole genome shotgun (WGS) entry which is preliminary data.</text>
</comment>
<reference evidence="2" key="1">
    <citation type="submission" date="2013-09" db="EMBL/GenBank/DDBJ databases">
        <title>Corchorus olitorius genome sequencing.</title>
        <authorList>
            <person name="Alam M."/>
            <person name="Haque M.S."/>
            <person name="Islam M.S."/>
            <person name="Emdad E.M."/>
            <person name="Islam M.M."/>
            <person name="Ahmed B."/>
            <person name="Halim A."/>
            <person name="Hossen Q.M.M."/>
            <person name="Hossain M.Z."/>
            <person name="Ahmed R."/>
            <person name="Khan M.M."/>
            <person name="Islam R."/>
            <person name="Rashid M.M."/>
            <person name="Khan S.A."/>
            <person name="Rahman M.S."/>
            <person name="Alam M."/>
            <person name="Yahiya A.S."/>
            <person name="Khan M.S."/>
            <person name="Azam M.S."/>
            <person name="Haque T."/>
            <person name="Lashkar M.Z.H."/>
            <person name="Akhand A.I."/>
            <person name="Morshed G."/>
            <person name="Roy S."/>
            <person name="Uddin K.S."/>
            <person name="Rabeya T."/>
            <person name="Hossain A.S."/>
            <person name="Chowdhury A."/>
            <person name="Snigdha A.R."/>
            <person name="Mortoza M.S."/>
            <person name="Matin S.A."/>
            <person name="Hoque S.M.E."/>
            <person name="Islam M.K."/>
            <person name="Roy D.K."/>
            <person name="Haider R."/>
            <person name="Moosa M.M."/>
            <person name="Elias S.M."/>
            <person name="Hasan A.M."/>
            <person name="Jahan S."/>
            <person name="Shafiuddin M."/>
            <person name="Mahmood N."/>
            <person name="Shommy N.S."/>
        </authorList>
    </citation>
    <scope>NUCLEOTIDE SEQUENCE [LARGE SCALE GENOMIC DNA]</scope>
    <source>
        <strain evidence="2">cv. O-4</strain>
    </source>
</reference>
<evidence type="ECO:0000313" key="1">
    <source>
        <dbReference type="EMBL" id="OMP13378.1"/>
    </source>
</evidence>
<gene>
    <name evidence="1" type="ORF">COLO4_01797</name>
</gene>
<sequence length="104" mass="11396">VDLVEQDQRGDAEGFCGDERAAEQVFRKTRLSAQHDDDLIQIRGQHLRFELIGAIEQVAALVHTHHDALVDGGGFIDHPIAHGAFAAFAPREALQETAPVAFDQ</sequence>
<feature type="non-terminal residue" evidence="1">
    <location>
        <position position="1"/>
    </location>
</feature>
<dbReference type="EMBL" id="AWUE01004445">
    <property type="protein sequence ID" value="OMP13378.1"/>
    <property type="molecule type" value="Genomic_DNA"/>
</dbReference>
<protein>
    <submittedName>
        <fullName evidence="1">Uncharacterized protein</fullName>
    </submittedName>
</protein>